<dbReference type="PROSITE" id="PS01183">
    <property type="entry name" value="UBIE_1"/>
    <property type="match status" value="1"/>
</dbReference>
<dbReference type="HAMAP" id="MF_01813">
    <property type="entry name" value="MenG_UbiE_methyltr"/>
    <property type="match status" value="1"/>
</dbReference>
<dbReference type="NCBIfam" id="TIGR01934">
    <property type="entry name" value="MenG_MenH_UbiE"/>
    <property type="match status" value="1"/>
</dbReference>
<keyword evidence="7" id="KW-0830">Ubiquinone</keyword>
<proteinExistence type="inferred from homology"/>
<evidence type="ECO:0000313" key="8">
    <source>
        <dbReference type="Proteomes" id="UP000469159"/>
    </source>
</evidence>
<dbReference type="UniPathway" id="UPA00232"/>
<dbReference type="EC" id="2.1.1.201" evidence="6"/>
<keyword evidence="4 6" id="KW-0831">Ubiquinone biosynthesis</keyword>
<evidence type="ECO:0000256" key="6">
    <source>
        <dbReference type="HAMAP-Rule" id="MF_01813"/>
    </source>
</evidence>
<keyword evidence="5 6" id="KW-0949">S-adenosyl-L-methionine</keyword>
<comment type="pathway">
    <text evidence="6">Quinol/quinone metabolism; menaquinone biosynthesis; menaquinol from 1,4-dihydroxy-2-naphthoate: step 2/2.</text>
</comment>
<dbReference type="OrthoDB" id="9808140at2"/>
<dbReference type="Pfam" id="PF01209">
    <property type="entry name" value="Ubie_methyltran"/>
    <property type="match status" value="1"/>
</dbReference>
<dbReference type="EMBL" id="WTYK01000001">
    <property type="protein sequence ID" value="MXP40612.1"/>
    <property type="molecule type" value="Genomic_DNA"/>
</dbReference>
<evidence type="ECO:0000256" key="3">
    <source>
        <dbReference type="ARBA" id="ARBA00022679"/>
    </source>
</evidence>
<dbReference type="AlphaFoldDB" id="A0A6I4UPB6"/>
<dbReference type="EC" id="2.1.1.163" evidence="6"/>
<dbReference type="RefSeq" id="WP_160745424.1">
    <property type="nucleotide sequence ID" value="NZ_WTYK01000001.1"/>
</dbReference>
<name>A0A6I4UPB6_9SPHN</name>
<comment type="caution">
    <text evidence="7">The sequence shown here is derived from an EMBL/GenBank/DDBJ whole genome shotgun (WGS) entry which is preliminary data.</text>
</comment>
<dbReference type="GO" id="GO:0032259">
    <property type="term" value="P:methylation"/>
    <property type="evidence" value="ECO:0007669"/>
    <property type="project" value="UniProtKB-KW"/>
</dbReference>
<evidence type="ECO:0000256" key="2">
    <source>
        <dbReference type="ARBA" id="ARBA00022603"/>
    </source>
</evidence>
<dbReference type="PANTHER" id="PTHR43591:SF24">
    <property type="entry name" value="2-METHOXY-6-POLYPRENYL-1,4-BENZOQUINOL METHYLASE, MITOCHONDRIAL"/>
    <property type="match status" value="1"/>
</dbReference>
<evidence type="ECO:0000313" key="7">
    <source>
        <dbReference type="EMBL" id="MXP40612.1"/>
    </source>
</evidence>
<evidence type="ECO:0000256" key="1">
    <source>
        <dbReference type="ARBA" id="ARBA00022428"/>
    </source>
</evidence>
<evidence type="ECO:0000256" key="4">
    <source>
        <dbReference type="ARBA" id="ARBA00022688"/>
    </source>
</evidence>
<comment type="similarity">
    <text evidence="6">Belongs to the class I-like SAM-binding methyltransferase superfamily. MenG/UbiE family.</text>
</comment>
<dbReference type="PROSITE" id="PS51608">
    <property type="entry name" value="SAM_MT_UBIE"/>
    <property type="match status" value="1"/>
</dbReference>
<dbReference type="PANTHER" id="PTHR43591">
    <property type="entry name" value="METHYLTRANSFERASE"/>
    <property type="match status" value="1"/>
</dbReference>
<dbReference type="CDD" id="cd02440">
    <property type="entry name" value="AdoMet_MTases"/>
    <property type="match status" value="1"/>
</dbReference>
<dbReference type="InterPro" id="IPR029063">
    <property type="entry name" value="SAM-dependent_MTases_sf"/>
</dbReference>
<comment type="catalytic activity">
    <reaction evidence="6">
        <text>a 2-methoxy-6-(all-trans-polyprenyl)benzene-1,4-diol + S-adenosyl-L-methionine = a 5-methoxy-2-methyl-3-(all-trans-polyprenyl)benzene-1,4-diol + S-adenosyl-L-homocysteine + H(+)</text>
        <dbReference type="Rhea" id="RHEA:28286"/>
        <dbReference type="Rhea" id="RHEA-COMP:10858"/>
        <dbReference type="Rhea" id="RHEA-COMP:10859"/>
        <dbReference type="ChEBI" id="CHEBI:15378"/>
        <dbReference type="ChEBI" id="CHEBI:57856"/>
        <dbReference type="ChEBI" id="CHEBI:59789"/>
        <dbReference type="ChEBI" id="CHEBI:84166"/>
        <dbReference type="ChEBI" id="CHEBI:84167"/>
        <dbReference type="EC" id="2.1.1.201"/>
    </reaction>
</comment>
<comment type="function">
    <text evidence="6">Methyltransferase required for the conversion of demethylmenaquinol (DMKH2) to menaquinol (MKH2) and the conversion of 2-polyprenyl-6-methoxy-1,4-benzoquinol (DDMQH2) to 2-polyprenyl-3-methyl-6-methoxy-1,4-benzoquinol (DMQH2).</text>
</comment>
<protein>
    <recommendedName>
        <fullName evidence="6">Ubiquinone/menaquinone biosynthesis C-methyltransferase UbiE</fullName>
        <ecNumber evidence="6">2.1.1.163</ecNumber>
        <ecNumber evidence="6">2.1.1.201</ecNumber>
    </recommendedName>
    <alternativeName>
        <fullName evidence="6">2-methoxy-6-polyprenyl-1,4-benzoquinol methylase</fullName>
    </alternativeName>
    <alternativeName>
        <fullName evidence="6">Demethylmenaquinone methyltransferase</fullName>
    </alternativeName>
</protein>
<comment type="catalytic activity">
    <reaction evidence="6">
        <text>a 2-demethylmenaquinol + S-adenosyl-L-methionine = a menaquinol + S-adenosyl-L-homocysteine + H(+)</text>
        <dbReference type="Rhea" id="RHEA:42640"/>
        <dbReference type="Rhea" id="RHEA-COMP:9539"/>
        <dbReference type="Rhea" id="RHEA-COMP:9563"/>
        <dbReference type="ChEBI" id="CHEBI:15378"/>
        <dbReference type="ChEBI" id="CHEBI:18151"/>
        <dbReference type="ChEBI" id="CHEBI:55437"/>
        <dbReference type="ChEBI" id="CHEBI:57856"/>
        <dbReference type="ChEBI" id="CHEBI:59789"/>
        <dbReference type="EC" id="2.1.1.163"/>
    </reaction>
</comment>
<sequence length="243" mass="27469">MSEQVSFGYEEVAPDEKTRRVGEVFSGVASKYDIMNDAMSAGMHRLWKNRFVRRVKPRPGEAILDMAGGTGDIAFRLAERGAEVTVSDINQDMLDVGIERAMERGIDGLVWSRQNAEELTFPNRMFDAYTIAFGIRNVTHIDKALAEAHRVLKYGGRFFCLEFSTTEWPGFKEAYDLYSHKLVPQLGKAIAGDADSYRYLIESIRRFPTMPEFEAMIRRAGFARTKVEPIMGGLVAIHSGWKI</sequence>
<dbReference type="GO" id="GO:0008425">
    <property type="term" value="F:2-methoxy-6-polyprenyl-1,4-benzoquinol methyltransferase activity"/>
    <property type="evidence" value="ECO:0007669"/>
    <property type="project" value="UniProtKB-UniRule"/>
</dbReference>
<comment type="caution">
    <text evidence="6">Lacks conserved residue(s) required for the propagation of feature annotation.</text>
</comment>
<gene>
    <name evidence="6" type="primary">ubiE</name>
    <name evidence="7" type="ORF">GRI75_02980</name>
</gene>
<feature type="binding site" evidence="6">
    <location>
        <position position="70"/>
    </location>
    <ligand>
        <name>S-adenosyl-L-methionine</name>
        <dbReference type="ChEBI" id="CHEBI:59789"/>
    </ligand>
</feature>
<keyword evidence="2 6" id="KW-0489">Methyltransferase</keyword>
<accession>A0A6I4UPB6</accession>
<dbReference type="GO" id="GO:0009060">
    <property type="term" value="P:aerobic respiration"/>
    <property type="evidence" value="ECO:0007669"/>
    <property type="project" value="UniProtKB-UniRule"/>
</dbReference>
<organism evidence="7 8">
    <name type="scientific">Croceibacterium soli</name>
    <dbReference type="NCBI Taxonomy" id="1739690"/>
    <lineage>
        <taxon>Bacteria</taxon>
        <taxon>Pseudomonadati</taxon>
        <taxon>Pseudomonadota</taxon>
        <taxon>Alphaproteobacteria</taxon>
        <taxon>Sphingomonadales</taxon>
        <taxon>Erythrobacteraceae</taxon>
        <taxon>Croceibacterium</taxon>
    </lineage>
</organism>
<dbReference type="GO" id="GO:0043770">
    <property type="term" value="F:demethylmenaquinone methyltransferase activity"/>
    <property type="evidence" value="ECO:0007669"/>
    <property type="project" value="UniProtKB-UniRule"/>
</dbReference>
<dbReference type="SUPFAM" id="SSF53335">
    <property type="entry name" value="S-adenosyl-L-methionine-dependent methyltransferases"/>
    <property type="match status" value="1"/>
</dbReference>
<dbReference type="UniPathway" id="UPA00079">
    <property type="reaction ID" value="UER00169"/>
</dbReference>
<dbReference type="Proteomes" id="UP000469159">
    <property type="component" value="Unassembled WGS sequence"/>
</dbReference>
<comment type="pathway">
    <text evidence="6">Cofactor biosynthesis; ubiquinone biosynthesis.</text>
</comment>
<keyword evidence="8" id="KW-1185">Reference proteome</keyword>
<dbReference type="Gene3D" id="3.40.50.150">
    <property type="entry name" value="Vaccinia Virus protein VP39"/>
    <property type="match status" value="1"/>
</dbReference>
<dbReference type="InterPro" id="IPR023576">
    <property type="entry name" value="UbiE/COQ5_MeTrFase_CS"/>
</dbReference>
<dbReference type="InterPro" id="IPR004033">
    <property type="entry name" value="UbiE/COQ5_MeTrFase"/>
</dbReference>
<keyword evidence="3 6" id="KW-0808">Transferase</keyword>
<evidence type="ECO:0000256" key="5">
    <source>
        <dbReference type="ARBA" id="ARBA00022691"/>
    </source>
</evidence>
<feature type="binding site" evidence="6">
    <location>
        <position position="88"/>
    </location>
    <ligand>
        <name>S-adenosyl-L-methionine</name>
        <dbReference type="ChEBI" id="CHEBI:59789"/>
    </ligand>
</feature>
<reference evidence="7 8" key="1">
    <citation type="submission" date="2019-12" db="EMBL/GenBank/DDBJ databases">
        <title>Genomic-based taxomic classification of the family Erythrobacteraceae.</title>
        <authorList>
            <person name="Xu L."/>
        </authorList>
    </citation>
    <scope>NUCLEOTIDE SEQUENCE [LARGE SCALE GENOMIC DNA]</scope>
    <source>
        <strain evidence="7 8">MCCC 1K02066</strain>
    </source>
</reference>
<dbReference type="GO" id="GO:0009234">
    <property type="term" value="P:menaquinone biosynthetic process"/>
    <property type="evidence" value="ECO:0007669"/>
    <property type="project" value="UniProtKB-UniRule"/>
</dbReference>
<keyword evidence="1 6" id="KW-0474">Menaquinone biosynthesis</keyword>
<feature type="binding site" evidence="6">
    <location>
        <begin position="115"/>
        <end position="116"/>
    </location>
    <ligand>
        <name>S-adenosyl-L-methionine</name>
        <dbReference type="ChEBI" id="CHEBI:59789"/>
    </ligand>
</feature>